<dbReference type="Proteomes" id="UP000584867">
    <property type="component" value="Unassembled WGS sequence"/>
</dbReference>
<feature type="transmembrane region" description="Helical" evidence="1">
    <location>
        <begin position="59"/>
        <end position="79"/>
    </location>
</feature>
<dbReference type="AlphaFoldDB" id="A0A7W8E8Z2"/>
<evidence type="ECO:0000313" key="3">
    <source>
        <dbReference type="Proteomes" id="UP000584867"/>
    </source>
</evidence>
<organism evidence="2 3">
    <name type="scientific">Granulicella mallensis</name>
    <dbReference type="NCBI Taxonomy" id="940614"/>
    <lineage>
        <taxon>Bacteria</taxon>
        <taxon>Pseudomonadati</taxon>
        <taxon>Acidobacteriota</taxon>
        <taxon>Terriglobia</taxon>
        <taxon>Terriglobales</taxon>
        <taxon>Acidobacteriaceae</taxon>
        <taxon>Granulicella</taxon>
    </lineage>
</organism>
<feature type="transmembrane region" description="Helical" evidence="1">
    <location>
        <begin position="6"/>
        <end position="28"/>
    </location>
</feature>
<proteinExistence type="predicted"/>
<sequence length="81" mass="9081">MAWMLVPFFFLQIVPFLGLAGVGGFWFLRLAIPAMVIRWWIRFGSIKTDDPDFARAKRIAIVISIVALLGLLSAIPLHARA</sequence>
<keyword evidence="1" id="KW-1133">Transmembrane helix</keyword>
<evidence type="ECO:0000313" key="2">
    <source>
        <dbReference type="EMBL" id="MBB5063121.1"/>
    </source>
</evidence>
<evidence type="ECO:0000256" key="1">
    <source>
        <dbReference type="SAM" id="Phobius"/>
    </source>
</evidence>
<gene>
    <name evidence="2" type="ORF">HDF15_001461</name>
</gene>
<comment type="caution">
    <text evidence="2">The sequence shown here is derived from an EMBL/GenBank/DDBJ whole genome shotgun (WGS) entry which is preliminary data.</text>
</comment>
<dbReference type="RefSeq" id="WP_184254031.1">
    <property type="nucleotide sequence ID" value="NZ_JACHIO010000005.1"/>
</dbReference>
<keyword evidence="1" id="KW-0812">Transmembrane</keyword>
<name>A0A7W8E8Z2_9BACT</name>
<reference evidence="2 3" key="1">
    <citation type="submission" date="2020-08" db="EMBL/GenBank/DDBJ databases">
        <title>Genomic Encyclopedia of Type Strains, Phase IV (KMG-V): Genome sequencing to study the core and pangenomes of soil and plant-associated prokaryotes.</title>
        <authorList>
            <person name="Whitman W."/>
        </authorList>
    </citation>
    <scope>NUCLEOTIDE SEQUENCE [LARGE SCALE GENOMIC DNA]</scope>
    <source>
        <strain evidence="2 3">X5P3</strain>
    </source>
</reference>
<dbReference type="EMBL" id="JACHIO010000005">
    <property type="protein sequence ID" value="MBB5063121.1"/>
    <property type="molecule type" value="Genomic_DNA"/>
</dbReference>
<keyword evidence="1" id="KW-0472">Membrane</keyword>
<protein>
    <submittedName>
        <fullName evidence="2">Uncharacterized protein</fullName>
    </submittedName>
</protein>
<accession>A0A7W8E8Z2</accession>